<dbReference type="EMBL" id="LAZR01011150">
    <property type="protein sequence ID" value="KKM63160.1"/>
    <property type="molecule type" value="Genomic_DNA"/>
</dbReference>
<sequence length="63" mass="7018">MGYPFNEALLKLLQEMFTPAEARIALAIPNNLAPIIARSDLPRSTVGEGLKSLPKRHLIYSNR</sequence>
<accession>A0A0F9LG38</accession>
<reference evidence="1" key="1">
    <citation type="journal article" date="2015" name="Nature">
        <title>Complex archaea that bridge the gap between prokaryotes and eukaryotes.</title>
        <authorList>
            <person name="Spang A."/>
            <person name="Saw J.H."/>
            <person name="Jorgensen S.L."/>
            <person name="Zaremba-Niedzwiedzka K."/>
            <person name="Martijn J."/>
            <person name="Lind A.E."/>
            <person name="van Eijk R."/>
            <person name="Schleper C."/>
            <person name="Guy L."/>
            <person name="Ettema T.J."/>
        </authorList>
    </citation>
    <scope>NUCLEOTIDE SEQUENCE</scope>
</reference>
<organism evidence="1">
    <name type="scientific">marine sediment metagenome</name>
    <dbReference type="NCBI Taxonomy" id="412755"/>
    <lineage>
        <taxon>unclassified sequences</taxon>
        <taxon>metagenomes</taxon>
        <taxon>ecological metagenomes</taxon>
    </lineage>
</organism>
<name>A0A0F9LG38_9ZZZZ</name>
<evidence type="ECO:0000313" key="1">
    <source>
        <dbReference type="EMBL" id="KKM63160.1"/>
    </source>
</evidence>
<comment type="caution">
    <text evidence="1">The sequence shown here is derived from an EMBL/GenBank/DDBJ whole genome shotgun (WGS) entry which is preliminary data.</text>
</comment>
<dbReference type="AlphaFoldDB" id="A0A0F9LG38"/>
<gene>
    <name evidence="1" type="ORF">LCGC14_1514280</name>
</gene>
<protein>
    <submittedName>
        <fullName evidence="1">Uncharacterized protein</fullName>
    </submittedName>
</protein>
<proteinExistence type="predicted"/>